<dbReference type="InterPro" id="IPR002656">
    <property type="entry name" value="Acyl_transf_3_dom"/>
</dbReference>
<dbReference type="PANTHER" id="PTHR23028">
    <property type="entry name" value="ACETYLTRANSFERASE"/>
    <property type="match status" value="1"/>
</dbReference>
<feature type="transmembrane region" description="Helical" evidence="1">
    <location>
        <begin position="190"/>
        <end position="212"/>
    </location>
</feature>
<gene>
    <name evidence="4" type="ORF">DFR30_2669</name>
</gene>
<feature type="domain" description="SGNH" evidence="3">
    <location>
        <begin position="405"/>
        <end position="649"/>
    </location>
</feature>
<accession>A0A4R1HIS0</accession>
<feature type="transmembrane region" description="Helical" evidence="1">
    <location>
        <begin position="166"/>
        <end position="184"/>
    </location>
</feature>
<dbReference type="InterPro" id="IPR050879">
    <property type="entry name" value="Acyltransferase_3"/>
</dbReference>
<dbReference type="Proteomes" id="UP000295707">
    <property type="component" value="Unassembled WGS sequence"/>
</dbReference>
<keyword evidence="1" id="KW-0472">Membrane</keyword>
<dbReference type="GO" id="GO:0016747">
    <property type="term" value="F:acyltransferase activity, transferring groups other than amino-acyl groups"/>
    <property type="evidence" value="ECO:0007669"/>
    <property type="project" value="InterPro"/>
</dbReference>
<feature type="transmembrane region" description="Helical" evidence="1">
    <location>
        <begin position="72"/>
        <end position="91"/>
    </location>
</feature>
<evidence type="ECO:0000313" key="5">
    <source>
        <dbReference type="Proteomes" id="UP000295707"/>
    </source>
</evidence>
<dbReference type="InterPro" id="IPR043968">
    <property type="entry name" value="SGNH"/>
</dbReference>
<keyword evidence="5" id="KW-1185">Reference proteome</keyword>
<dbReference type="EMBL" id="SMFX01000001">
    <property type="protein sequence ID" value="TCK19359.1"/>
    <property type="molecule type" value="Genomic_DNA"/>
</dbReference>
<evidence type="ECO:0000259" key="3">
    <source>
        <dbReference type="Pfam" id="PF19040"/>
    </source>
</evidence>
<proteinExistence type="predicted"/>
<dbReference type="Pfam" id="PF01757">
    <property type="entry name" value="Acyl_transf_3"/>
    <property type="match status" value="1"/>
</dbReference>
<organism evidence="4 5">
    <name type="scientific">Thiogranum longum</name>
    <dbReference type="NCBI Taxonomy" id="1537524"/>
    <lineage>
        <taxon>Bacteria</taxon>
        <taxon>Pseudomonadati</taxon>
        <taxon>Pseudomonadota</taxon>
        <taxon>Gammaproteobacteria</taxon>
        <taxon>Chromatiales</taxon>
        <taxon>Ectothiorhodospiraceae</taxon>
        <taxon>Thiogranum</taxon>
    </lineage>
</organism>
<feature type="transmembrane region" description="Helical" evidence="1">
    <location>
        <begin position="312"/>
        <end position="329"/>
    </location>
</feature>
<dbReference type="PANTHER" id="PTHR23028:SF53">
    <property type="entry name" value="ACYL_TRANSF_3 DOMAIN-CONTAINING PROTEIN"/>
    <property type="match status" value="1"/>
</dbReference>
<evidence type="ECO:0000256" key="1">
    <source>
        <dbReference type="SAM" id="Phobius"/>
    </source>
</evidence>
<protein>
    <submittedName>
        <fullName evidence="4">Peptidoglycan/LPS O-acetylase OafA/YrhL</fullName>
    </submittedName>
</protein>
<dbReference type="OrthoDB" id="9767863at2"/>
<dbReference type="GO" id="GO:0016020">
    <property type="term" value="C:membrane"/>
    <property type="evidence" value="ECO:0007669"/>
    <property type="project" value="TreeGrafter"/>
</dbReference>
<feature type="transmembrane region" description="Helical" evidence="1">
    <location>
        <begin position="219"/>
        <end position="239"/>
    </location>
</feature>
<dbReference type="GO" id="GO:0009103">
    <property type="term" value="P:lipopolysaccharide biosynthetic process"/>
    <property type="evidence" value="ECO:0007669"/>
    <property type="project" value="TreeGrafter"/>
</dbReference>
<evidence type="ECO:0000259" key="2">
    <source>
        <dbReference type="Pfam" id="PF01757"/>
    </source>
</evidence>
<feature type="transmembrane region" description="Helical" evidence="1">
    <location>
        <begin position="31"/>
        <end position="51"/>
    </location>
</feature>
<keyword evidence="1" id="KW-1133">Transmembrane helix</keyword>
<evidence type="ECO:0000313" key="4">
    <source>
        <dbReference type="EMBL" id="TCK19359.1"/>
    </source>
</evidence>
<keyword evidence="1" id="KW-0812">Transmembrane</keyword>
<feature type="transmembrane region" description="Helical" evidence="1">
    <location>
        <begin position="349"/>
        <end position="370"/>
    </location>
</feature>
<dbReference type="RefSeq" id="WP_132973962.1">
    <property type="nucleotide sequence ID" value="NZ_SMFX01000001.1"/>
</dbReference>
<feature type="transmembrane region" description="Helical" evidence="1">
    <location>
        <begin position="251"/>
        <end position="275"/>
    </location>
</feature>
<feature type="transmembrane region" description="Helical" evidence="1">
    <location>
        <begin position="143"/>
        <end position="159"/>
    </location>
</feature>
<reference evidence="4 5" key="1">
    <citation type="submission" date="2019-03" db="EMBL/GenBank/DDBJ databases">
        <title>Genomic Encyclopedia of Type Strains, Phase IV (KMG-IV): sequencing the most valuable type-strain genomes for metagenomic binning, comparative biology and taxonomic classification.</title>
        <authorList>
            <person name="Goeker M."/>
        </authorList>
    </citation>
    <scope>NUCLEOTIDE SEQUENCE [LARGE SCALE GENOMIC DNA]</scope>
    <source>
        <strain evidence="4 5">DSM 19610</strain>
    </source>
</reference>
<name>A0A4R1HIS0_9GAMM</name>
<dbReference type="Pfam" id="PF19040">
    <property type="entry name" value="SGNH"/>
    <property type="match status" value="1"/>
</dbReference>
<dbReference type="AlphaFoldDB" id="A0A4R1HIS0"/>
<sequence length="673" mass="74450">MKHRTDIDGLRAIAVLPVILFHAGYSWLPGGFVGVDVFFVISGYLICSIILREMKQQRFSFLRFYERRARRILPALLVVLFTTLLAGYFFLLPDEYAILSEATLAALAFVPNIYFENTASTYFGLDIATQPLLHTWSLGIEEQFYILFPGLLLLLYKYFDKKIMKLALVAILAVSLAANILLAADFTTFTFYMIPTRAWELLAGVMLAIGLIPQVRGQLAANIVSSIGLALIIGTMLLLGENAVFPGINAVYPVLGTVMVLHGNTHVSTAVSWLLSRQPLVWIGLISYSLYLWHWPVTVYTGMLTDSSNSRLFIVALSIALSALSYRYVESRYRKPSERLPARRITGELGTIGALSAAGAVFIISGQGLAQRIPDAVMHVALTTHGDAEPEKCRTFTENRLGEEDEKGKLCQLGKQGGVPDFIIWGDSHAQSLSHALHLAALQTGKSGYSVTLGGCRPLLGVYRKHKEKCLKFNDAALKLIEETPSIRQVFLAGYWRIPLTSQGYDNSNFLIMDEKTGTTSPAENRLVFERGLHRTLERLKNRKVVIVEDIPEVGSQFGKSVANHFIRQAWLGTEHTAQFEYKLTTDKYEKIFSEVLSELPGNTELLKIRPWLCSDTSCPLLIDGKLVYADGDHLSRFGASLLVPALLPYLAPDGTAALSGAGPVKKTQPGKQ</sequence>
<feature type="domain" description="Acyltransferase 3" evidence="2">
    <location>
        <begin position="6"/>
        <end position="322"/>
    </location>
</feature>
<feature type="transmembrane region" description="Helical" evidence="1">
    <location>
        <begin position="280"/>
        <end position="300"/>
    </location>
</feature>
<feature type="transmembrane region" description="Helical" evidence="1">
    <location>
        <begin position="7"/>
        <end position="25"/>
    </location>
</feature>
<comment type="caution">
    <text evidence="4">The sequence shown here is derived from an EMBL/GenBank/DDBJ whole genome shotgun (WGS) entry which is preliminary data.</text>
</comment>